<evidence type="ECO:0000313" key="1">
    <source>
        <dbReference type="EMBL" id="JAP15443.1"/>
    </source>
</evidence>
<reference evidence="1" key="1">
    <citation type="submission" date="2015-12" db="EMBL/GenBank/DDBJ databases">
        <title>Gene expression during late stages of embryo sac development: a critical building block for successful pollen-pistil interactions.</title>
        <authorList>
            <person name="Liu Y."/>
            <person name="Joly V."/>
            <person name="Sabar M."/>
            <person name="Matton D.P."/>
        </authorList>
    </citation>
    <scope>NUCLEOTIDE SEQUENCE</scope>
</reference>
<dbReference type="AlphaFoldDB" id="A0A0V0H5J3"/>
<sequence>MLLVGVRTVDLIQRGISASVSWNFSIINSNCCNLVDSQLLSRNLQWWNIILVLLSEWYTISW</sequence>
<name>A0A0V0H5J3_SOLCH</name>
<dbReference type="EMBL" id="GEDG01025160">
    <property type="protein sequence ID" value="JAP15443.1"/>
    <property type="molecule type" value="Transcribed_RNA"/>
</dbReference>
<protein>
    <submittedName>
        <fullName evidence="1">Putative ovule protein</fullName>
    </submittedName>
</protein>
<accession>A0A0V0H5J3</accession>
<organism evidence="1">
    <name type="scientific">Solanum chacoense</name>
    <name type="common">Chaco potato</name>
    <dbReference type="NCBI Taxonomy" id="4108"/>
    <lineage>
        <taxon>Eukaryota</taxon>
        <taxon>Viridiplantae</taxon>
        <taxon>Streptophyta</taxon>
        <taxon>Embryophyta</taxon>
        <taxon>Tracheophyta</taxon>
        <taxon>Spermatophyta</taxon>
        <taxon>Magnoliopsida</taxon>
        <taxon>eudicotyledons</taxon>
        <taxon>Gunneridae</taxon>
        <taxon>Pentapetalae</taxon>
        <taxon>asterids</taxon>
        <taxon>lamiids</taxon>
        <taxon>Solanales</taxon>
        <taxon>Solanaceae</taxon>
        <taxon>Solanoideae</taxon>
        <taxon>Solaneae</taxon>
        <taxon>Solanum</taxon>
    </lineage>
</organism>
<proteinExistence type="predicted"/>